<organism evidence="2">
    <name type="scientific">Coccidioides posadasii (strain RMSCC 757 / Silveira)</name>
    <name type="common">Valley fever fungus</name>
    <dbReference type="NCBI Taxonomy" id="443226"/>
    <lineage>
        <taxon>Eukaryota</taxon>
        <taxon>Fungi</taxon>
        <taxon>Dikarya</taxon>
        <taxon>Ascomycota</taxon>
        <taxon>Pezizomycotina</taxon>
        <taxon>Eurotiomycetes</taxon>
        <taxon>Eurotiomycetidae</taxon>
        <taxon>Onygenales</taxon>
        <taxon>Onygenaceae</taxon>
        <taxon>Coccidioides</taxon>
    </lineage>
</organism>
<keyword evidence="2" id="KW-1185">Reference proteome</keyword>
<evidence type="ECO:0000313" key="1">
    <source>
        <dbReference type="EMBL" id="EFW22363.1"/>
    </source>
</evidence>
<reference evidence="2" key="2">
    <citation type="submission" date="2010-03" db="EMBL/GenBank/DDBJ databases">
        <title>The genome sequence of Coccidioides posadasii strain Silveira.</title>
        <authorList>
            <consortium name="The Broad Institute Genome Sequencing Center for Infectious Disease"/>
            <person name="Neafsey D."/>
            <person name="Orbach M."/>
            <person name="Henn M.R."/>
            <person name="Cole G.T."/>
            <person name="Galgiani J."/>
            <person name="Gardner M.J."/>
            <person name="Kirkland T.N."/>
            <person name="Taylor J.W."/>
            <person name="Young S.K."/>
            <person name="Zeng Q."/>
            <person name="Koehrsen M."/>
            <person name="Alvarado L."/>
            <person name="Berlin A."/>
            <person name="Borenstein D."/>
            <person name="Chapman S.B."/>
            <person name="Chen Z."/>
            <person name="Engels R."/>
            <person name="Freedman E."/>
            <person name="Gellesch M."/>
            <person name="Goldberg J."/>
            <person name="Griggs A."/>
            <person name="Gujja S."/>
            <person name="Heilman E."/>
            <person name="Heiman D."/>
            <person name="Howarth C."/>
            <person name="Jen D."/>
            <person name="Larson L."/>
            <person name="Mehta T."/>
            <person name="Neiman D."/>
            <person name="Park D."/>
            <person name="Pearson M."/>
            <person name="Richards J."/>
            <person name="Roberts A."/>
            <person name="Saif S."/>
            <person name="Shea T."/>
            <person name="Shenoy N."/>
            <person name="Sisk P."/>
            <person name="Stolte C."/>
            <person name="Sykes S."/>
            <person name="Walk T."/>
            <person name="White J."/>
            <person name="Yandava C."/>
            <person name="Haas B."/>
            <person name="Nusbaum C."/>
            <person name="Birren B."/>
        </authorList>
    </citation>
    <scope>NUCLEOTIDE SEQUENCE [LARGE SCALE GENOMIC DNA]</scope>
    <source>
        <strain evidence="2">RMSCC 757 / Silveira</strain>
    </source>
</reference>
<dbReference type="OrthoDB" id="4062651at2759"/>
<reference evidence="2" key="1">
    <citation type="journal article" date="2010" name="Genome Res.">
        <title>Population genomic sequencing of Coccidioides fungi reveals recent hybridization and transposon control.</title>
        <authorList>
            <person name="Neafsey D.E."/>
            <person name="Barker B.M."/>
            <person name="Sharpton T.J."/>
            <person name="Stajich J.E."/>
            <person name="Park D.J."/>
            <person name="Whiston E."/>
            <person name="Hung C.-Y."/>
            <person name="McMahan C."/>
            <person name="White J."/>
            <person name="Sykes S."/>
            <person name="Heiman D."/>
            <person name="Young S."/>
            <person name="Zeng Q."/>
            <person name="Abouelleil A."/>
            <person name="Aftuck L."/>
            <person name="Bessette D."/>
            <person name="Brown A."/>
            <person name="FitzGerald M."/>
            <person name="Lui A."/>
            <person name="Macdonald J.P."/>
            <person name="Priest M."/>
            <person name="Orbach M.J."/>
            <person name="Galgiani J.N."/>
            <person name="Kirkland T.N."/>
            <person name="Cole G.T."/>
            <person name="Birren B.W."/>
            <person name="Henn M.R."/>
            <person name="Taylor J.W."/>
            <person name="Rounsley S.D."/>
        </authorList>
    </citation>
    <scope>NUCLEOTIDE SEQUENCE [LARGE SCALE GENOMIC DNA]</scope>
    <source>
        <strain evidence="2">RMSCC 757 / Silveira</strain>
    </source>
</reference>
<accession>E9CR28</accession>
<protein>
    <submittedName>
        <fullName evidence="1">Predicted protein</fullName>
    </submittedName>
</protein>
<proteinExistence type="predicted"/>
<name>E9CR28_COCPS</name>
<dbReference type="AlphaFoldDB" id="E9CR28"/>
<dbReference type="VEuPathDB" id="FungiDB:D8B26_000945"/>
<evidence type="ECO:0000313" key="2">
    <source>
        <dbReference type="Proteomes" id="UP000002497"/>
    </source>
</evidence>
<sequence>MHRSCFRRSQSAPLLFSLKPLNPAADAVVNDPDNASLLSKLQDGRRVLGIRVNMRSKCPYVLVTIGSGDADILVKRPNIAPIQCSFSANWDTGVTMLRDTSIDSSTETFGACYAVWRWSSPPTCGCIMGSRRRGAVEFEIVWHDYAEEAMVRVIANKPKERIKEQRWRPQVTLARPERASASY</sequence>
<dbReference type="STRING" id="443226.E9CR28"/>
<dbReference type="HOGENOM" id="CLU_1475046_0_0_1"/>
<gene>
    <name evidence="1" type="ORF">CPSG_00262</name>
</gene>
<dbReference type="Proteomes" id="UP000002497">
    <property type="component" value="Unassembled WGS sequence"/>
</dbReference>
<dbReference type="VEuPathDB" id="FungiDB:CPSG_00262"/>
<dbReference type="EMBL" id="GL636486">
    <property type="protein sequence ID" value="EFW22363.1"/>
    <property type="molecule type" value="Genomic_DNA"/>
</dbReference>